<dbReference type="HOGENOM" id="CLU_2038574_0_0_1"/>
<accession>F4RW97</accession>
<evidence type="ECO:0000256" key="1">
    <source>
        <dbReference type="SAM" id="MobiDB-lite"/>
    </source>
</evidence>
<dbReference type="GeneID" id="18923749"/>
<protein>
    <submittedName>
        <fullName evidence="2">Uncharacterized protein</fullName>
    </submittedName>
</protein>
<evidence type="ECO:0000313" key="2">
    <source>
        <dbReference type="EMBL" id="EGG03359.1"/>
    </source>
</evidence>
<keyword evidence="3" id="KW-1185">Reference proteome</keyword>
<feature type="region of interest" description="Disordered" evidence="1">
    <location>
        <begin position="61"/>
        <end position="90"/>
    </location>
</feature>
<dbReference type="KEGG" id="mlr:MELLADRAFT_109378"/>
<name>F4RW97_MELLP</name>
<dbReference type="RefSeq" id="XP_007413494.1">
    <property type="nucleotide sequence ID" value="XM_007413432.1"/>
</dbReference>
<dbReference type="InParanoid" id="F4RW97"/>
<gene>
    <name evidence="2" type="ORF">MELLADRAFT_109378</name>
</gene>
<dbReference type="Proteomes" id="UP000001072">
    <property type="component" value="Unassembled WGS sequence"/>
</dbReference>
<sequence length="121" mass="13722">MHAVGINFTDEIHECISETIVAKLPNSMETTLAILETKRPLKTKVVLDTLEAHLVEYNERHRNDNDSVALATSRPPPRQSGRRYPYPTCSNGRHNPAVTGYVHDKCWIAFPHLRPANLPRI</sequence>
<reference evidence="3" key="1">
    <citation type="journal article" date="2011" name="Proc. Natl. Acad. Sci. U.S.A.">
        <title>Obligate biotrophy features unraveled by the genomic analysis of rust fungi.</title>
        <authorList>
            <person name="Duplessis S."/>
            <person name="Cuomo C.A."/>
            <person name="Lin Y.-C."/>
            <person name="Aerts A."/>
            <person name="Tisserant E."/>
            <person name="Veneault-Fourrey C."/>
            <person name="Joly D.L."/>
            <person name="Hacquard S."/>
            <person name="Amselem J."/>
            <person name="Cantarel B.L."/>
            <person name="Chiu R."/>
            <person name="Coutinho P.M."/>
            <person name="Feau N."/>
            <person name="Field M."/>
            <person name="Frey P."/>
            <person name="Gelhaye E."/>
            <person name="Goldberg J."/>
            <person name="Grabherr M.G."/>
            <person name="Kodira C.D."/>
            <person name="Kohler A."/>
            <person name="Kuees U."/>
            <person name="Lindquist E.A."/>
            <person name="Lucas S.M."/>
            <person name="Mago R."/>
            <person name="Mauceli E."/>
            <person name="Morin E."/>
            <person name="Murat C."/>
            <person name="Pangilinan J.L."/>
            <person name="Park R."/>
            <person name="Pearson M."/>
            <person name="Quesneville H."/>
            <person name="Rouhier N."/>
            <person name="Sakthikumar S."/>
            <person name="Salamov A.A."/>
            <person name="Schmutz J."/>
            <person name="Selles B."/>
            <person name="Shapiro H."/>
            <person name="Tanguay P."/>
            <person name="Tuskan G.A."/>
            <person name="Henrissat B."/>
            <person name="Van de Peer Y."/>
            <person name="Rouze P."/>
            <person name="Ellis J.G."/>
            <person name="Dodds P.N."/>
            <person name="Schein J.E."/>
            <person name="Zhong S."/>
            <person name="Hamelin R.C."/>
            <person name="Grigoriev I.V."/>
            <person name="Szabo L.J."/>
            <person name="Martin F."/>
        </authorList>
    </citation>
    <scope>NUCLEOTIDE SEQUENCE [LARGE SCALE GENOMIC DNA]</scope>
    <source>
        <strain evidence="3">98AG31 / pathotype 3-4-7</strain>
    </source>
</reference>
<dbReference type="VEuPathDB" id="FungiDB:MELLADRAFT_109378"/>
<dbReference type="EMBL" id="GL883125">
    <property type="protein sequence ID" value="EGG03359.1"/>
    <property type="molecule type" value="Genomic_DNA"/>
</dbReference>
<dbReference type="AlphaFoldDB" id="F4RW97"/>
<organism evidence="3">
    <name type="scientific">Melampsora larici-populina (strain 98AG31 / pathotype 3-4-7)</name>
    <name type="common">Poplar leaf rust fungus</name>
    <dbReference type="NCBI Taxonomy" id="747676"/>
    <lineage>
        <taxon>Eukaryota</taxon>
        <taxon>Fungi</taxon>
        <taxon>Dikarya</taxon>
        <taxon>Basidiomycota</taxon>
        <taxon>Pucciniomycotina</taxon>
        <taxon>Pucciniomycetes</taxon>
        <taxon>Pucciniales</taxon>
        <taxon>Melampsoraceae</taxon>
        <taxon>Melampsora</taxon>
    </lineage>
</organism>
<evidence type="ECO:0000313" key="3">
    <source>
        <dbReference type="Proteomes" id="UP000001072"/>
    </source>
</evidence>
<proteinExistence type="predicted"/>